<proteinExistence type="predicted"/>
<evidence type="ECO:0000256" key="1">
    <source>
        <dbReference type="SAM" id="MobiDB-lite"/>
    </source>
</evidence>
<evidence type="ECO:0000313" key="2">
    <source>
        <dbReference type="EMBL" id="TQE92957.1"/>
    </source>
</evidence>
<feature type="compositionally biased region" description="Low complexity" evidence="1">
    <location>
        <begin position="1"/>
        <end position="19"/>
    </location>
</feature>
<dbReference type="EMBL" id="VIFK01000516">
    <property type="protein sequence ID" value="TQE92957.1"/>
    <property type="molecule type" value="Genomic_DNA"/>
</dbReference>
<dbReference type="Pfam" id="PF13455">
    <property type="entry name" value="MUG113"/>
    <property type="match status" value="1"/>
</dbReference>
<name>A0A540V866_9GAMM</name>
<dbReference type="Proteomes" id="UP000315400">
    <property type="component" value="Unassembled WGS sequence"/>
</dbReference>
<organism evidence="2 3">
    <name type="scientific">Spiribacter salinus</name>
    <dbReference type="NCBI Taxonomy" id="1335746"/>
    <lineage>
        <taxon>Bacteria</taxon>
        <taxon>Pseudomonadati</taxon>
        <taxon>Pseudomonadota</taxon>
        <taxon>Gammaproteobacteria</taxon>
        <taxon>Chromatiales</taxon>
        <taxon>Ectothiorhodospiraceae</taxon>
        <taxon>Spiribacter</taxon>
    </lineage>
</organism>
<feature type="region of interest" description="Disordered" evidence="1">
    <location>
        <begin position="1"/>
        <end position="78"/>
    </location>
</feature>
<accession>A0A540V866</accession>
<protein>
    <submittedName>
        <fullName evidence="2">GIY-YIG nuclease family protein</fullName>
    </submittedName>
</protein>
<gene>
    <name evidence="2" type="ORF">FKY71_18630</name>
</gene>
<reference evidence="2 3" key="1">
    <citation type="submission" date="2019-06" db="EMBL/GenBank/DDBJ databases">
        <title>Metagenome assembled Genome of Spiribacter salinus SL48-SHIP from the microbial mat of Salt Lake 48 (Novosibirsk region, Russia).</title>
        <authorList>
            <person name="Shipova A."/>
            <person name="Rozanov A.S."/>
            <person name="Bryanskaya A.V."/>
            <person name="Peltek S.E."/>
        </authorList>
    </citation>
    <scope>NUCLEOTIDE SEQUENCE [LARGE SCALE GENOMIC DNA]</scope>
    <source>
        <strain evidence="2">SL48-SHIP-2</strain>
    </source>
</reference>
<feature type="compositionally biased region" description="Low complexity" evidence="1">
    <location>
        <begin position="44"/>
        <end position="60"/>
    </location>
</feature>
<comment type="caution">
    <text evidence="2">The sequence shown here is derived from an EMBL/GenBank/DDBJ whole genome shotgun (WGS) entry which is preliminary data.</text>
</comment>
<sequence length="230" mass="25229">MGRAGQAGQDRRAAAWAPRRPGRFRANQQAGQARGTAALPRGWRASMARASGSLRGSSGLPTASRRRPVVAPDQAAEGGGMSVSKIPQELLSTRYCKWRVYGLILEVDPGDFFVKIGVSKDVIGRVVTLRCALCVEPAVAYSPGTTQGHAFKTERGAHRRLSDYRTFGEWFRFSTKEKSVFHNAVKESWFDGDWRDAFSWSSLGRAALTEAVRCHASIYGTTSKTSAPRY</sequence>
<evidence type="ECO:0000313" key="3">
    <source>
        <dbReference type="Proteomes" id="UP000315400"/>
    </source>
</evidence>
<dbReference type="AlphaFoldDB" id="A0A540V866"/>